<evidence type="ECO:0000313" key="1">
    <source>
        <dbReference type="EMBL" id="KAF9072057.1"/>
    </source>
</evidence>
<accession>A0A9P5Q0X2</accession>
<sequence>MAEGIPVDRVPNEILAEIFDYACDTNLLQEYPWSKDSFLPPTQILHPLHCLPAMSISSVSTSWRSVALSSPTIWSRISLELSVESSQLPNVESLLSGFLLTVKLHLHRSDQCSLTLKLNLSGDAYTNILRRPLLAFDLVCDHSWNSFELIGAYDISSIPKPRFDPIRNCHSLKNLTFTIAYDIPEGLELFNQATGLCSLSLPMLSTIPTTFRNQISSLAVETVDGWIGDVFSHTSSPKELELRERPDHHCNTLTSCVPPRLCPSVSTLKLELHDCARTADEIALVDAVFSSFTFPSLSCLVIMTEASYRWPYRGAWPRATLESFLHRSSCRLTNFEVKGIPVTDVDLIAALDLMPSLVYLNVDDTPSNDDPMSPITPLFIRSLHGFLRTELNPSSSALVPKLRELRLTFNGLQFDDSAFIDMVSSRWFSDTQYASGVGLSCLRVVTLRFNVRAVDEVVYRPLDRLDKAGMMVVVLGKSD</sequence>
<organism evidence="1 2">
    <name type="scientific">Rhodocollybia butyracea</name>
    <dbReference type="NCBI Taxonomy" id="206335"/>
    <lineage>
        <taxon>Eukaryota</taxon>
        <taxon>Fungi</taxon>
        <taxon>Dikarya</taxon>
        <taxon>Basidiomycota</taxon>
        <taxon>Agaricomycotina</taxon>
        <taxon>Agaricomycetes</taxon>
        <taxon>Agaricomycetidae</taxon>
        <taxon>Agaricales</taxon>
        <taxon>Marasmiineae</taxon>
        <taxon>Omphalotaceae</taxon>
        <taxon>Rhodocollybia</taxon>
    </lineage>
</organism>
<dbReference type="Proteomes" id="UP000772434">
    <property type="component" value="Unassembled WGS sequence"/>
</dbReference>
<dbReference type="Gene3D" id="1.20.1280.50">
    <property type="match status" value="1"/>
</dbReference>
<evidence type="ECO:0008006" key="3">
    <source>
        <dbReference type="Google" id="ProtNLM"/>
    </source>
</evidence>
<keyword evidence="2" id="KW-1185">Reference proteome</keyword>
<dbReference type="OrthoDB" id="3266451at2759"/>
<dbReference type="EMBL" id="JADNRY010000027">
    <property type="protein sequence ID" value="KAF9072057.1"/>
    <property type="molecule type" value="Genomic_DNA"/>
</dbReference>
<protein>
    <recommendedName>
        <fullName evidence="3">F-box domain-containing protein</fullName>
    </recommendedName>
</protein>
<comment type="caution">
    <text evidence="1">The sequence shown here is derived from an EMBL/GenBank/DDBJ whole genome shotgun (WGS) entry which is preliminary data.</text>
</comment>
<gene>
    <name evidence="1" type="ORF">BDP27DRAFT_1418417</name>
</gene>
<dbReference type="AlphaFoldDB" id="A0A9P5Q0X2"/>
<dbReference type="SUPFAM" id="SSF52047">
    <property type="entry name" value="RNI-like"/>
    <property type="match status" value="1"/>
</dbReference>
<evidence type="ECO:0000313" key="2">
    <source>
        <dbReference type="Proteomes" id="UP000772434"/>
    </source>
</evidence>
<reference evidence="1" key="1">
    <citation type="submission" date="2020-11" db="EMBL/GenBank/DDBJ databases">
        <authorList>
            <consortium name="DOE Joint Genome Institute"/>
            <person name="Ahrendt S."/>
            <person name="Riley R."/>
            <person name="Andreopoulos W."/>
            <person name="Labutti K."/>
            <person name="Pangilinan J."/>
            <person name="Ruiz-Duenas F.J."/>
            <person name="Barrasa J.M."/>
            <person name="Sanchez-Garcia M."/>
            <person name="Camarero S."/>
            <person name="Miyauchi S."/>
            <person name="Serrano A."/>
            <person name="Linde D."/>
            <person name="Babiker R."/>
            <person name="Drula E."/>
            <person name="Ayuso-Fernandez I."/>
            <person name="Pacheco R."/>
            <person name="Padilla G."/>
            <person name="Ferreira P."/>
            <person name="Barriuso J."/>
            <person name="Kellner H."/>
            <person name="Castanera R."/>
            <person name="Alfaro M."/>
            <person name="Ramirez L."/>
            <person name="Pisabarro A.G."/>
            <person name="Kuo A."/>
            <person name="Tritt A."/>
            <person name="Lipzen A."/>
            <person name="He G."/>
            <person name="Yan M."/>
            <person name="Ng V."/>
            <person name="Cullen D."/>
            <person name="Martin F."/>
            <person name="Rosso M.-N."/>
            <person name="Henrissat B."/>
            <person name="Hibbett D."/>
            <person name="Martinez A.T."/>
            <person name="Grigoriev I.V."/>
        </authorList>
    </citation>
    <scope>NUCLEOTIDE SEQUENCE</scope>
    <source>
        <strain evidence="1">AH 40177</strain>
    </source>
</reference>
<proteinExistence type="predicted"/>
<name>A0A9P5Q0X2_9AGAR</name>